<feature type="transmembrane region" description="Helical" evidence="1">
    <location>
        <begin position="66"/>
        <end position="84"/>
    </location>
</feature>
<accession>A0A166QJ80</accession>
<gene>
    <name evidence="2" type="ORF">CT0861_12160</name>
</gene>
<keyword evidence="1" id="KW-0812">Transmembrane</keyword>
<dbReference type="EMBL" id="LFIV01000132">
    <property type="protein sequence ID" value="KZL68002.1"/>
    <property type="molecule type" value="Genomic_DNA"/>
</dbReference>
<evidence type="ECO:0000313" key="3">
    <source>
        <dbReference type="Proteomes" id="UP000076552"/>
    </source>
</evidence>
<evidence type="ECO:0000313" key="2">
    <source>
        <dbReference type="EMBL" id="KZL68002.1"/>
    </source>
</evidence>
<protein>
    <submittedName>
        <fullName evidence="2">Uncharacterized protein</fullName>
    </submittedName>
</protein>
<dbReference type="AlphaFoldDB" id="A0A166QJ80"/>
<reference evidence="2 3" key="1">
    <citation type="submission" date="2015-06" db="EMBL/GenBank/DDBJ databases">
        <title>Survival trade-offs in plant roots during colonization by closely related pathogenic and mutualistic fungi.</title>
        <authorList>
            <person name="Hacquard S."/>
            <person name="Kracher B."/>
            <person name="Hiruma K."/>
            <person name="Weinman A."/>
            <person name="Muench P."/>
            <person name="Garrido Oter R."/>
            <person name="Ver Loren van Themaat E."/>
            <person name="Dallerey J.-F."/>
            <person name="Damm U."/>
            <person name="Henrissat B."/>
            <person name="Lespinet O."/>
            <person name="Thon M."/>
            <person name="Kemen E."/>
            <person name="McHardy A.C."/>
            <person name="Schulze-Lefert P."/>
            <person name="O'Connell R.J."/>
        </authorList>
    </citation>
    <scope>NUCLEOTIDE SEQUENCE [LARGE SCALE GENOMIC DNA]</scope>
    <source>
        <strain evidence="2 3">0861</strain>
    </source>
</reference>
<keyword evidence="1" id="KW-0472">Membrane</keyword>
<comment type="caution">
    <text evidence="2">The sequence shown here is derived from an EMBL/GenBank/DDBJ whole genome shotgun (WGS) entry which is preliminary data.</text>
</comment>
<proteinExistence type="predicted"/>
<feature type="non-terminal residue" evidence="2">
    <location>
        <position position="193"/>
    </location>
</feature>
<name>A0A166QJ80_9PEZI</name>
<feature type="transmembrane region" description="Helical" evidence="1">
    <location>
        <begin position="20"/>
        <end position="41"/>
    </location>
</feature>
<keyword evidence="3" id="KW-1185">Reference proteome</keyword>
<evidence type="ECO:0000256" key="1">
    <source>
        <dbReference type="SAM" id="Phobius"/>
    </source>
</evidence>
<sequence>MGKAGGHRERCLDVGKGPCFLSISAASTFIGFIVTFAGLSFQHSVGPIPQTELHCQSPSHHSPSPLILWAPLALLMQLKALPLLRLCLDRRVPYLAVWGVWSLTTGRPSCSQLPFSLSPTGATSSVSSIGHASEIQEATPVCSFTPSSLHRGIRTRVSIRISFDNTEFDVFLGLADACHLSPITYQSSSMPVE</sequence>
<dbReference type="Proteomes" id="UP000076552">
    <property type="component" value="Unassembled WGS sequence"/>
</dbReference>
<keyword evidence="1" id="KW-1133">Transmembrane helix</keyword>
<organism evidence="2 3">
    <name type="scientific">Colletotrichum tofieldiae</name>
    <dbReference type="NCBI Taxonomy" id="708197"/>
    <lineage>
        <taxon>Eukaryota</taxon>
        <taxon>Fungi</taxon>
        <taxon>Dikarya</taxon>
        <taxon>Ascomycota</taxon>
        <taxon>Pezizomycotina</taxon>
        <taxon>Sordariomycetes</taxon>
        <taxon>Hypocreomycetidae</taxon>
        <taxon>Glomerellales</taxon>
        <taxon>Glomerellaceae</taxon>
        <taxon>Colletotrichum</taxon>
        <taxon>Colletotrichum spaethianum species complex</taxon>
    </lineage>
</organism>